<evidence type="ECO:0000256" key="1">
    <source>
        <dbReference type="SAM" id="SignalP"/>
    </source>
</evidence>
<proteinExistence type="predicted"/>
<dbReference type="AlphaFoldDB" id="A0A6A7N6L5"/>
<evidence type="ECO:0000313" key="3">
    <source>
        <dbReference type="Proteomes" id="UP000440498"/>
    </source>
</evidence>
<name>A0A6A7N6L5_9BURK</name>
<dbReference type="EMBL" id="WHUG01000009">
    <property type="protein sequence ID" value="MQA40548.1"/>
    <property type="molecule type" value="Genomic_DNA"/>
</dbReference>
<feature type="signal peptide" evidence="1">
    <location>
        <begin position="1"/>
        <end position="22"/>
    </location>
</feature>
<comment type="caution">
    <text evidence="2">The sequence shown here is derived from an EMBL/GenBank/DDBJ whole genome shotgun (WGS) entry which is preliminary data.</text>
</comment>
<feature type="chain" id="PRO_5025563533" evidence="1">
    <location>
        <begin position="23"/>
        <end position="72"/>
    </location>
</feature>
<keyword evidence="1" id="KW-0732">Signal</keyword>
<gene>
    <name evidence="2" type="ORF">GEV02_20550</name>
</gene>
<dbReference type="Proteomes" id="UP000440498">
    <property type="component" value="Unassembled WGS sequence"/>
</dbReference>
<evidence type="ECO:0000313" key="2">
    <source>
        <dbReference type="EMBL" id="MQA40548.1"/>
    </source>
</evidence>
<accession>A0A6A7N6L5</accession>
<keyword evidence="3" id="KW-1185">Reference proteome</keyword>
<organism evidence="2 3">
    <name type="scientific">Rugamonas aquatica</name>
    <dbReference type="NCBI Taxonomy" id="2743357"/>
    <lineage>
        <taxon>Bacteria</taxon>
        <taxon>Pseudomonadati</taxon>
        <taxon>Pseudomonadota</taxon>
        <taxon>Betaproteobacteria</taxon>
        <taxon>Burkholderiales</taxon>
        <taxon>Oxalobacteraceae</taxon>
        <taxon>Telluria group</taxon>
        <taxon>Rugamonas</taxon>
    </lineage>
</organism>
<reference evidence="2 3" key="1">
    <citation type="submission" date="2019-10" db="EMBL/GenBank/DDBJ databases">
        <title>Two novel species isolated from a subtropical stream in China.</title>
        <authorList>
            <person name="Lu H."/>
        </authorList>
    </citation>
    <scope>NUCLEOTIDE SEQUENCE [LARGE SCALE GENOMIC DNA]</scope>
    <source>
        <strain evidence="2 3">FT29W</strain>
    </source>
</reference>
<sequence>MKSTWLPPLIVQMLLSAGAALAVPAPAPVPAPMPAPSSVCAADPYATDPVTGEWCGWVPGRPGVPDCSRLVC</sequence>
<protein>
    <submittedName>
        <fullName evidence="2">Uncharacterized protein</fullName>
    </submittedName>
</protein>